<reference evidence="4" key="1">
    <citation type="submission" date="2021-01" db="EMBL/GenBank/DDBJ databases">
        <title>Genome sequence of strain Noviherbaspirillum sp. DKR-6.</title>
        <authorList>
            <person name="Chaudhary D.K."/>
        </authorList>
    </citation>
    <scope>NUCLEOTIDE SEQUENCE</scope>
    <source>
        <strain evidence="4">DKR-6</strain>
    </source>
</reference>
<dbReference type="Proteomes" id="UP000622890">
    <property type="component" value="Unassembled WGS sequence"/>
</dbReference>
<dbReference type="PANTHER" id="PTHR34847:SF1">
    <property type="entry name" value="NODULATION PROTEIN U"/>
    <property type="match status" value="1"/>
</dbReference>
<feature type="domain" description="Carbamoyltransferase" evidence="2">
    <location>
        <begin position="147"/>
        <end position="351"/>
    </location>
</feature>
<dbReference type="InterPro" id="IPR043129">
    <property type="entry name" value="ATPase_NBD"/>
</dbReference>
<dbReference type="InterPro" id="IPR038152">
    <property type="entry name" value="Carbam_trans_C_sf"/>
</dbReference>
<evidence type="ECO:0000259" key="2">
    <source>
        <dbReference type="Pfam" id="PF02543"/>
    </source>
</evidence>
<dbReference type="InterPro" id="IPR003696">
    <property type="entry name" value="Carbtransf_dom"/>
</dbReference>
<feature type="domain" description="Carbamoyltransferase C-terminal" evidence="3">
    <location>
        <begin position="402"/>
        <end position="570"/>
    </location>
</feature>
<evidence type="ECO:0000313" key="4">
    <source>
        <dbReference type="EMBL" id="MBK4735592.1"/>
    </source>
</evidence>
<name>A0A934STV2_9BURK</name>
<dbReference type="InterPro" id="IPR031730">
    <property type="entry name" value="Carbam_trans_C"/>
</dbReference>
<organism evidence="4 5">
    <name type="scientific">Noviherbaspirillum pedocola</name>
    <dbReference type="NCBI Taxonomy" id="2801341"/>
    <lineage>
        <taxon>Bacteria</taxon>
        <taxon>Pseudomonadati</taxon>
        <taxon>Pseudomonadota</taxon>
        <taxon>Betaproteobacteria</taxon>
        <taxon>Burkholderiales</taxon>
        <taxon>Oxalobacteraceae</taxon>
        <taxon>Noviherbaspirillum</taxon>
    </lineage>
</organism>
<dbReference type="Gene3D" id="3.90.870.20">
    <property type="entry name" value="Carbamoyltransferase, C-terminal domain"/>
    <property type="match status" value="1"/>
</dbReference>
<accession>A0A934STV2</accession>
<dbReference type="Gene3D" id="3.30.420.40">
    <property type="match status" value="2"/>
</dbReference>
<comment type="similarity">
    <text evidence="1">Belongs to the NodU/CmcH family.</text>
</comment>
<evidence type="ECO:0000259" key="3">
    <source>
        <dbReference type="Pfam" id="PF16861"/>
    </source>
</evidence>
<dbReference type="EMBL" id="JAEPBG010000005">
    <property type="protein sequence ID" value="MBK4735592.1"/>
    <property type="molecule type" value="Genomic_DNA"/>
</dbReference>
<dbReference type="GO" id="GO:0003824">
    <property type="term" value="F:catalytic activity"/>
    <property type="evidence" value="ECO:0007669"/>
    <property type="project" value="InterPro"/>
</dbReference>
<dbReference type="PANTHER" id="PTHR34847">
    <property type="entry name" value="NODULATION PROTEIN U"/>
    <property type="match status" value="1"/>
</dbReference>
<keyword evidence="5" id="KW-1185">Reference proteome</keyword>
<gene>
    <name evidence="4" type="ORF">JJB74_13295</name>
</gene>
<proteinExistence type="inferred from homology"/>
<dbReference type="InterPro" id="IPR051338">
    <property type="entry name" value="NodU/CmcH_Carbamoyltrnsfr"/>
</dbReference>
<dbReference type="SUPFAM" id="SSF53067">
    <property type="entry name" value="Actin-like ATPase domain"/>
    <property type="match status" value="1"/>
</dbReference>
<dbReference type="AlphaFoldDB" id="A0A934STV2"/>
<dbReference type="RefSeq" id="WP_200592376.1">
    <property type="nucleotide sequence ID" value="NZ_JAEPBG010000005.1"/>
</dbReference>
<feature type="domain" description="Carbamoyltransferase" evidence="2">
    <location>
        <begin position="4"/>
        <end position="71"/>
    </location>
</feature>
<sequence length="580" mass="64466">MYTLGINAAFHDCSASLVKDGVVIAAAEEERFTRVKHGKRPVPFTVWQLPFNAIDYCLKEAGITLADVQHVAYSYDPRIQLGEHAKNATITLPLEPSLNPSDEWLSPWDPLSLSYIVNAPRQLASGAPHHLQKRFAGVRFDGPFQWHFVEHHLAHEASTFLAAPFETCAVLAMDGRGERATTSYGVWRDGAYERIKQVNLPHSLGLLYEAVTDHLGFLRSSDEYKVMALASFGQPRFADALRAIVRYRGDGDYTVENARWEDVFGPRRERGSAFEEVHMDIARSLQLVLEETVMQMAQWLHEKTGAENLALAGGVALNCVMNAILRDKGPFKRVWVQPASGDSGTSLGAALWIDLQQRGGKRAWQMEHVFLGPSYSDDEIEEFLKMAKLPYRRMSNVAEETAAILAQNKVIGWFQGRMEFGPRSLGARSILASPVDPGMQAKLNGIKDREDFRPVAPVVLEQEVGNWFVNGDVSPFMVFVYDVIPEKAAQIPAVRHVDGTARVQTIRRDQNAPYHDLLQAFQRLTGVPVLVNTSFNTRGEPIVCTPRDAVESFLTTPLDALAIGSFLLEKPSITVGGKTA</sequence>
<dbReference type="CDD" id="cd24098">
    <property type="entry name" value="ASKHA_NBD_TobZ_N"/>
    <property type="match status" value="1"/>
</dbReference>
<evidence type="ECO:0000313" key="5">
    <source>
        <dbReference type="Proteomes" id="UP000622890"/>
    </source>
</evidence>
<protein>
    <submittedName>
        <fullName evidence="4">Carbamoyltransferase</fullName>
    </submittedName>
</protein>
<dbReference type="Pfam" id="PF16861">
    <property type="entry name" value="Carbam_trans_C"/>
    <property type="match status" value="1"/>
</dbReference>
<dbReference type="Pfam" id="PF02543">
    <property type="entry name" value="Carbam_trans_N"/>
    <property type="match status" value="2"/>
</dbReference>
<comment type="caution">
    <text evidence="4">The sequence shown here is derived from an EMBL/GenBank/DDBJ whole genome shotgun (WGS) entry which is preliminary data.</text>
</comment>
<evidence type="ECO:0000256" key="1">
    <source>
        <dbReference type="ARBA" id="ARBA00006129"/>
    </source>
</evidence>